<sequence>MDNYFTELAAYHLWATEITCGWLSNISNEQWNQPVISSFGSIRQTTLHMLSSEDAWVQRLHGKENVEQLEKTFQGTKEEHIALWKQLSGQFKAFVTAFDESRLSDQLHFKRFNGEASSAKYYQLFAQVVNHATYHRGQLVTLLRQVGYTDVNATDLIVYYRN</sequence>
<dbReference type="PANTHER" id="PTHR37302">
    <property type="entry name" value="SLR1116 PROTEIN"/>
    <property type="match status" value="1"/>
</dbReference>
<keyword evidence="5" id="KW-1185">Reference proteome</keyword>
<dbReference type="SUPFAM" id="SSF109854">
    <property type="entry name" value="DinB/YfiT-like putative metalloenzymes"/>
    <property type="match status" value="1"/>
</dbReference>
<dbReference type="InterPro" id="IPR034660">
    <property type="entry name" value="DinB/YfiT-like"/>
</dbReference>
<evidence type="ECO:0000256" key="2">
    <source>
        <dbReference type="ARBA" id="ARBA00022723"/>
    </source>
</evidence>
<dbReference type="KEGG" id="nia:A8C56_02050"/>
<dbReference type="Pfam" id="PF05163">
    <property type="entry name" value="DinB"/>
    <property type="match status" value="1"/>
</dbReference>
<dbReference type="AlphaFoldDB" id="A0A1A9HWY7"/>
<name>A0A1A9HWY7_9BACT</name>
<accession>A0A1A9HWY7</accession>
<feature type="binding site" evidence="3">
    <location>
        <position position="135"/>
    </location>
    <ligand>
        <name>a divalent metal cation</name>
        <dbReference type="ChEBI" id="CHEBI:60240"/>
    </ligand>
</feature>
<evidence type="ECO:0000256" key="3">
    <source>
        <dbReference type="PIRSR" id="PIRSR607837-1"/>
    </source>
</evidence>
<dbReference type="RefSeq" id="WP_067751369.1">
    <property type="nucleotide sequence ID" value="NZ_CP015772.1"/>
</dbReference>
<dbReference type="Gene3D" id="1.20.120.450">
    <property type="entry name" value="dinb family like domain"/>
    <property type="match status" value="1"/>
</dbReference>
<dbReference type="OrthoDB" id="9811413at2"/>
<protein>
    <submittedName>
        <fullName evidence="4">Damage-inducible protein DinB</fullName>
    </submittedName>
</protein>
<gene>
    <name evidence="4" type="ORF">A8C56_02050</name>
</gene>
<dbReference type="GO" id="GO:0046872">
    <property type="term" value="F:metal ion binding"/>
    <property type="evidence" value="ECO:0007669"/>
    <property type="project" value="UniProtKB-KW"/>
</dbReference>
<evidence type="ECO:0000313" key="5">
    <source>
        <dbReference type="Proteomes" id="UP000077667"/>
    </source>
</evidence>
<keyword evidence="2 3" id="KW-0479">Metal-binding</keyword>
<dbReference type="Proteomes" id="UP000077667">
    <property type="component" value="Chromosome"/>
</dbReference>
<dbReference type="EMBL" id="CP015772">
    <property type="protein sequence ID" value="ANH79918.1"/>
    <property type="molecule type" value="Genomic_DNA"/>
</dbReference>
<feature type="binding site" evidence="3">
    <location>
        <position position="131"/>
    </location>
    <ligand>
        <name>a divalent metal cation</name>
        <dbReference type="ChEBI" id="CHEBI:60240"/>
    </ligand>
</feature>
<dbReference type="InterPro" id="IPR007837">
    <property type="entry name" value="DinB"/>
</dbReference>
<comment type="similarity">
    <text evidence="1">Belongs to the DinB family.</text>
</comment>
<feature type="binding site" evidence="3">
    <location>
        <position position="48"/>
    </location>
    <ligand>
        <name>a divalent metal cation</name>
        <dbReference type="ChEBI" id="CHEBI:60240"/>
    </ligand>
</feature>
<dbReference type="STRING" id="1176587.A8C56_02050"/>
<evidence type="ECO:0000256" key="1">
    <source>
        <dbReference type="ARBA" id="ARBA00008635"/>
    </source>
</evidence>
<dbReference type="PANTHER" id="PTHR37302:SF3">
    <property type="entry name" value="DAMAGE-INDUCIBLE PROTEIN DINB"/>
    <property type="match status" value="1"/>
</dbReference>
<proteinExistence type="inferred from homology"/>
<reference evidence="4 5" key="1">
    <citation type="submission" date="2016-05" db="EMBL/GenBank/DDBJ databases">
        <title>Niabella ginsenosidivorans BS26 whole genome sequencing.</title>
        <authorList>
            <person name="Im W.T."/>
            <person name="Siddiqi M.Z."/>
        </authorList>
    </citation>
    <scope>NUCLEOTIDE SEQUENCE [LARGE SCALE GENOMIC DNA]</scope>
    <source>
        <strain evidence="4 5">BS26</strain>
    </source>
</reference>
<evidence type="ECO:0000313" key="4">
    <source>
        <dbReference type="EMBL" id="ANH79918.1"/>
    </source>
</evidence>
<organism evidence="4 5">
    <name type="scientific">Niabella ginsenosidivorans</name>
    <dbReference type="NCBI Taxonomy" id="1176587"/>
    <lineage>
        <taxon>Bacteria</taxon>
        <taxon>Pseudomonadati</taxon>
        <taxon>Bacteroidota</taxon>
        <taxon>Chitinophagia</taxon>
        <taxon>Chitinophagales</taxon>
        <taxon>Chitinophagaceae</taxon>
        <taxon>Niabella</taxon>
    </lineage>
</organism>